<gene>
    <name evidence="9" type="ORF">H8S00_13285</name>
</gene>
<proteinExistence type="inferred from homology"/>
<feature type="transmembrane region" description="Helical" evidence="8">
    <location>
        <begin position="289"/>
        <end position="309"/>
    </location>
</feature>
<evidence type="ECO:0000256" key="6">
    <source>
        <dbReference type="ARBA" id="ARBA00022989"/>
    </source>
</evidence>
<protein>
    <submittedName>
        <fullName evidence="9">AEC family transporter</fullName>
    </submittedName>
</protein>
<evidence type="ECO:0000256" key="5">
    <source>
        <dbReference type="ARBA" id="ARBA00022692"/>
    </source>
</evidence>
<sequence>MNSLIYSLNATVPVFLVIVVGYLLKKIGWINEGFIKASNKINFTITLPALLIQDMMNNDFLQKFDGMYVVYCAVVTSICFFATWVGAKLLVKDKTIVGEFVQASYRSSAAVLGAAFVFNIYGDTGMVPLMILGAVPLYNVYAVLVLTVECPQKGASQDKTLLTTLKGIVTNPIILSIFAGVILSATKVQFPKIIDNTIGNFARIATPLALLAIGGSFEFGKAIKKAKPVIVATFFKLIGWAMVFLPIAVWLGYRDEKLMALVIMLTSPTTPSCYIMAKSMKSEGTLTSSVVVLTTLCSAFTLTAIIFVLKSLGLL</sequence>
<reference evidence="9 10" key="1">
    <citation type="submission" date="2020-08" db="EMBL/GenBank/DDBJ databases">
        <title>Genome public.</title>
        <authorList>
            <person name="Liu C."/>
            <person name="Sun Q."/>
        </authorList>
    </citation>
    <scope>NUCLEOTIDE SEQUENCE [LARGE SCALE GENOMIC DNA]</scope>
    <source>
        <strain evidence="9 10">BX4</strain>
    </source>
</reference>
<keyword evidence="3" id="KW-0813">Transport</keyword>
<comment type="caution">
    <text evidence="9">The sequence shown here is derived from an EMBL/GenBank/DDBJ whole genome shotgun (WGS) entry which is preliminary data.</text>
</comment>
<feature type="transmembrane region" description="Helical" evidence="8">
    <location>
        <begin position="127"/>
        <end position="148"/>
    </location>
</feature>
<feature type="transmembrane region" description="Helical" evidence="8">
    <location>
        <begin position="258"/>
        <end position="277"/>
    </location>
</feature>
<feature type="transmembrane region" description="Helical" evidence="8">
    <location>
        <begin position="229"/>
        <end position="252"/>
    </location>
</feature>
<evidence type="ECO:0000313" key="10">
    <source>
        <dbReference type="Proteomes" id="UP000597877"/>
    </source>
</evidence>
<keyword evidence="5 8" id="KW-0812">Transmembrane</keyword>
<dbReference type="Proteomes" id="UP000597877">
    <property type="component" value="Unassembled WGS sequence"/>
</dbReference>
<dbReference type="InterPro" id="IPR038770">
    <property type="entry name" value="Na+/solute_symporter_sf"/>
</dbReference>
<comment type="similarity">
    <text evidence="2">Belongs to the auxin efflux carrier (TC 2.A.69) family.</text>
</comment>
<dbReference type="PANTHER" id="PTHR36838">
    <property type="entry name" value="AUXIN EFFLUX CARRIER FAMILY PROTEIN"/>
    <property type="match status" value="1"/>
</dbReference>
<dbReference type="RefSeq" id="WP_021952946.1">
    <property type="nucleotide sequence ID" value="NZ_JACOOZ010000012.1"/>
</dbReference>
<dbReference type="Gene3D" id="1.20.1530.20">
    <property type="match status" value="1"/>
</dbReference>
<evidence type="ECO:0000256" key="2">
    <source>
        <dbReference type="ARBA" id="ARBA00010145"/>
    </source>
</evidence>
<keyword evidence="10" id="KW-1185">Reference proteome</keyword>
<evidence type="ECO:0000313" key="9">
    <source>
        <dbReference type="EMBL" id="MBC5668936.1"/>
    </source>
</evidence>
<feature type="transmembrane region" description="Helical" evidence="8">
    <location>
        <begin position="6"/>
        <end position="25"/>
    </location>
</feature>
<accession>A0ABR7F5Q4</accession>
<evidence type="ECO:0000256" key="8">
    <source>
        <dbReference type="SAM" id="Phobius"/>
    </source>
</evidence>
<dbReference type="InterPro" id="IPR004776">
    <property type="entry name" value="Mem_transp_PIN-like"/>
</dbReference>
<evidence type="ECO:0000256" key="4">
    <source>
        <dbReference type="ARBA" id="ARBA00022475"/>
    </source>
</evidence>
<dbReference type="Pfam" id="PF03547">
    <property type="entry name" value="Mem_trans"/>
    <property type="match status" value="1"/>
</dbReference>
<evidence type="ECO:0000256" key="3">
    <source>
        <dbReference type="ARBA" id="ARBA00022448"/>
    </source>
</evidence>
<evidence type="ECO:0000256" key="7">
    <source>
        <dbReference type="ARBA" id="ARBA00023136"/>
    </source>
</evidence>
<keyword evidence="7 8" id="KW-0472">Membrane</keyword>
<feature type="transmembrane region" description="Helical" evidence="8">
    <location>
        <begin position="103"/>
        <end position="121"/>
    </location>
</feature>
<dbReference type="EMBL" id="JACOOZ010000012">
    <property type="protein sequence ID" value="MBC5668936.1"/>
    <property type="molecule type" value="Genomic_DNA"/>
</dbReference>
<organism evidence="9 10">
    <name type="scientific">Eubacterium segne</name>
    <dbReference type="NCBI Taxonomy" id="2763045"/>
    <lineage>
        <taxon>Bacteria</taxon>
        <taxon>Bacillati</taxon>
        <taxon>Bacillota</taxon>
        <taxon>Clostridia</taxon>
        <taxon>Eubacteriales</taxon>
        <taxon>Eubacteriaceae</taxon>
        <taxon>Eubacterium</taxon>
    </lineage>
</organism>
<evidence type="ECO:0000256" key="1">
    <source>
        <dbReference type="ARBA" id="ARBA00004651"/>
    </source>
</evidence>
<feature type="transmembrane region" description="Helical" evidence="8">
    <location>
        <begin position="68"/>
        <end position="91"/>
    </location>
</feature>
<comment type="subcellular location">
    <subcellularLocation>
        <location evidence="1">Cell membrane</location>
        <topology evidence="1">Multi-pass membrane protein</topology>
    </subcellularLocation>
</comment>
<keyword evidence="4" id="KW-1003">Cell membrane</keyword>
<name>A0ABR7F5Q4_9FIRM</name>
<keyword evidence="6 8" id="KW-1133">Transmembrane helix</keyword>
<feature type="transmembrane region" description="Helical" evidence="8">
    <location>
        <begin position="168"/>
        <end position="186"/>
    </location>
</feature>
<dbReference type="PANTHER" id="PTHR36838:SF4">
    <property type="entry name" value="AUXIN EFFLUX CARRIER FAMILY PROTEIN"/>
    <property type="match status" value="1"/>
</dbReference>